<proteinExistence type="predicted"/>
<protein>
    <submittedName>
        <fullName evidence="2">Uncharacterized protein</fullName>
    </submittedName>
</protein>
<comment type="caution">
    <text evidence="2">The sequence shown here is derived from an EMBL/GenBank/DDBJ whole genome shotgun (WGS) entry which is preliminary data.</text>
</comment>
<evidence type="ECO:0000313" key="3">
    <source>
        <dbReference type="Proteomes" id="UP000580910"/>
    </source>
</evidence>
<feature type="transmembrane region" description="Helical" evidence="1">
    <location>
        <begin position="63"/>
        <end position="87"/>
    </location>
</feature>
<keyword evidence="3" id="KW-1185">Reference proteome</keyword>
<sequence>MTRGGQLLTGLVAAWLLTSAISASFFFGSHAGSAFDRAFWPILATAGGAGVVLLPWRRTRPGGVGVIAGTVASLVFQIGAFTVMFFAGGGS</sequence>
<name>A0A7W3IY39_9ACTN</name>
<accession>A0A7W3IY39</accession>
<dbReference type="Proteomes" id="UP000580910">
    <property type="component" value="Unassembled WGS sequence"/>
</dbReference>
<dbReference type="EMBL" id="JACGXA010000001">
    <property type="protein sequence ID" value="MBA8802763.1"/>
    <property type="molecule type" value="Genomic_DNA"/>
</dbReference>
<organism evidence="2 3">
    <name type="scientific">Nocardioides ginsengisegetis</name>
    <dbReference type="NCBI Taxonomy" id="661491"/>
    <lineage>
        <taxon>Bacteria</taxon>
        <taxon>Bacillati</taxon>
        <taxon>Actinomycetota</taxon>
        <taxon>Actinomycetes</taxon>
        <taxon>Propionibacteriales</taxon>
        <taxon>Nocardioidaceae</taxon>
        <taxon>Nocardioides</taxon>
    </lineage>
</organism>
<evidence type="ECO:0000256" key="1">
    <source>
        <dbReference type="SAM" id="Phobius"/>
    </source>
</evidence>
<reference evidence="2 3" key="1">
    <citation type="submission" date="2020-07" db="EMBL/GenBank/DDBJ databases">
        <title>Sequencing the genomes of 1000 actinobacteria strains.</title>
        <authorList>
            <person name="Klenk H.-P."/>
        </authorList>
    </citation>
    <scope>NUCLEOTIDE SEQUENCE [LARGE SCALE GENOMIC DNA]</scope>
    <source>
        <strain evidence="2 3">DSM 21349</strain>
    </source>
</reference>
<feature type="transmembrane region" description="Helical" evidence="1">
    <location>
        <begin position="38"/>
        <end position="56"/>
    </location>
</feature>
<keyword evidence="1" id="KW-1133">Transmembrane helix</keyword>
<gene>
    <name evidence="2" type="ORF">FB382_001054</name>
</gene>
<keyword evidence="1" id="KW-0812">Transmembrane</keyword>
<dbReference type="RefSeq" id="WP_182537403.1">
    <property type="nucleotide sequence ID" value="NZ_JACGXA010000001.1"/>
</dbReference>
<evidence type="ECO:0000313" key="2">
    <source>
        <dbReference type="EMBL" id="MBA8802763.1"/>
    </source>
</evidence>
<keyword evidence="1" id="KW-0472">Membrane</keyword>
<dbReference type="AlphaFoldDB" id="A0A7W3IY39"/>